<dbReference type="GO" id="GO:0009187">
    <property type="term" value="P:cyclic nucleotide metabolic process"/>
    <property type="evidence" value="ECO:0007669"/>
    <property type="project" value="TreeGrafter"/>
</dbReference>
<organism evidence="1 2">
    <name type="scientific">Kwoniella heveanensis BCC8398</name>
    <dbReference type="NCBI Taxonomy" id="1296120"/>
    <lineage>
        <taxon>Eukaryota</taxon>
        <taxon>Fungi</taxon>
        <taxon>Dikarya</taxon>
        <taxon>Basidiomycota</taxon>
        <taxon>Agaricomycotina</taxon>
        <taxon>Tremellomycetes</taxon>
        <taxon>Tremellales</taxon>
        <taxon>Cryptococcaceae</taxon>
        <taxon>Kwoniella</taxon>
    </lineage>
</organism>
<dbReference type="Proteomes" id="UP000092666">
    <property type="component" value="Unassembled WGS sequence"/>
</dbReference>
<dbReference type="Gene3D" id="3.90.1140.10">
    <property type="entry name" value="Cyclic phosphodiesterase"/>
    <property type="match status" value="1"/>
</dbReference>
<dbReference type="EMBL" id="KI669509">
    <property type="protein sequence ID" value="OCF32363.1"/>
    <property type="molecule type" value="Genomic_DNA"/>
</dbReference>
<name>A0A1B9GN09_9TREE</name>
<accession>A0A1B9GN09</accession>
<sequence length="193" mass="21246">MSGQLEGSGAPPLNAYALWLVPSLEEQSDRLQTLINELASLESASPTFEPHITLLHPIDLSVPLPEVHKTLRAAIDATSSKENGGLKDFTVQLTPAQSGSKYYQSVLAPVIPESKLLTLRKKCEKAFRLKDLPEYFPHLSLLYGELSGRRRDEIADVANRQGELDKVEVDVVAIVRCVGTPEDWEVVGTEKLS</sequence>
<evidence type="ECO:0000313" key="1">
    <source>
        <dbReference type="EMBL" id="OCF32363.1"/>
    </source>
</evidence>
<dbReference type="InterPro" id="IPR012386">
    <property type="entry name" value="Cyclic-nucl_3Pdiesterase"/>
</dbReference>
<dbReference type="SUPFAM" id="SSF55144">
    <property type="entry name" value="LigT-like"/>
    <property type="match status" value="1"/>
</dbReference>
<dbReference type="OrthoDB" id="514292at2759"/>
<dbReference type="AlphaFoldDB" id="A0A1B9GN09"/>
<reference evidence="2" key="2">
    <citation type="submission" date="2013-12" db="EMBL/GenBank/DDBJ databases">
        <title>Evolution of pathogenesis and genome organization in the Tremellales.</title>
        <authorList>
            <person name="Cuomo C."/>
            <person name="Litvintseva A."/>
            <person name="Heitman J."/>
            <person name="Chen Y."/>
            <person name="Sun S."/>
            <person name="Springer D."/>
            <person name="Dromer F."/>
            <person name="Young S."/>
            <person name="Zeng Q."/>
            <person name="Chapman S."/>
            <person name="Gujja S."/>
            <person name="Saif S."/>
            <person name="Birren B."/>
        </authorList>
    </citation>
    <scope>NUCLEOTIDE SEQUENCE [LARGE SCALE GENOMIC DNA]</scope>
    <source>
        <strain evidence="2">BCC8398</strain>
    </source>
</reference>
<dbReference type="Pfam" id="PF07823">
    <property type="entry name" value="CPDase"/>
    <property type="match status" value="1"/>
</dbReference>
<proteinExistence type="predicted"/>
<protein>
    <recommendedName>
        <fullName evidence="3">2',3'-cyclic-nucleotide 3'-phosphodiesterase</fullName>
    </recommendedName>
</protein>
<keyword evidence="2" id="KW-1185">Reference proteome</keyword>
<gene>
    <name evidence="1" type="ORF">I316_06032</name>
</gene>
<reference evidence="1 2" key="1">
    <citation type="submission" date="2013-07" db="EMBL/GenBank/DDBJ databases">
        <title>The Genome Sequence of Cryptococcus heveanensis BCC8398.</title>
        <authorList>
            <consortium name="The Broad Institute Genome Sequencing Platform"/>
            <person name="Cuomo C."/>
            <person name="Litvintseva A."/>
            <person name="Chen Y."/>
            <person name="Heitman J."/>
            <person name="Sun S."/>
            <person name="Springer D."/>
            <person name="Dromer F."/>
            <person name="Young S.K."/>
            <person name="Zeng Q."/>
            <person name="Gargeya S."/>
            <person name="Fitzgerald M."/>
            <person name="Abouelleil A."/>
            <person name="Alvarado L."/>
            <person name="Berlin A.M."/>
            <person name="Chapman S.B."/>
            <person name="Dewar J."/>
            <person name="Goldberg J."/>
            <person name="Griggs A."/>
            <person name="Gujja S."/>
            <person name="Hansen M."/>
            <person name="Howarth C."/>
            <person name="Imamovic A."/>
            <person name="Larimer J."/>
            <person name="McCowan C."/>
            <person name="Murphy C."/>
            <person name="Pearson M."/>
            <person name="Priest M."/>
            <person name="Roberts A."/>
            <person name="Saif S."/>
            <person name="Shea T."/>
            <person name="Sykes S."/>
            <person name="Wortman J."/>
            <person name="Nusbaum C."/>
            <person name="Birren B."/>
        </authorList>
    </citation>
    <scope>NUCLEOTIDE SEQUENCE [LARGE SCALE GENOMIC DNA]</scope>
    <source>
        <strain evidence="1 2">BCC8398</strain>
    </source>
</reference>
<dbReference type="InterPro" id="IPR009097">
    <property type="entry name" value="Cyclic_Pdiesterase"/>
</dbReference>
<dbReference type="PANTHER" id="PTHR28141">
    <property type="entry name" value="2',3'-CYCLIC-NUCLEOTIDE 3'-PHOSPHODIESTERASE"/>
    <property type="match status" value="1"/>
</dbReference>
<evidence type="ECO:0000313" key="2">
    <source>
        <dbReference type="Proteomes" id="UP000092666"/>
    </source>
</evidence>
<dbReference type="STRING" id="1296120.A0A1B9GN09"/>
<evidence type="ECO:0008006" key="3">
    <source>
        <dbReference type="Google" id="ProtNLM"/>
    </source>
</evidence>
<dbReference type="PANTHER" id="PTHR28141:SF1">
    <property type="entry name" value="2',3'-CYCLIC-NUCLEOTIDE 3'-PHOSPHODIESTERASE"/>
    <property type="match status" value="1"/>
</dbReference>
<dbReference type="GO" id="GO:0004113">
    <property type="term" value="F:2',3'-cyclic-nucleotide 3'-phosphodiesterase activity"/>
    <property type="evidence" value="ECO:0007669"/>
    <property type="project" value="TreeGrafter"/>
</dbReference>